<feature type="region of interest" description="Disordered" evidence="1">
    <location>
        <begin position="217"/>
        <end position="241"/>
    </location>
</feature>
<dbReference type="EMBL" id="HACG01040961">
    <property type="protein sequence ID" value="CEK87826.1"/>
    <property type="molecule type" value="Transcribed_RNA"/>
</dbReference>
<organism evidence="2">
    <name type="scientific">Arion vulgaris</name>
    <dbReference type="NCBI Taxonomy" id="1028688"/>
    <lineage>
        <taxon>Eukaryota</taxon>
        <taxon>Metazoa</taxon>
        <taxon>Spiralia</taxon>
        <taxon>Lophotrochozoa</taxon>
        <taxon>Mollusca</taxon>
        <taxon>Gastropoda</taxon>
        <taxon>Heterobranchia</taxon>
        <taxon>Euthyneura</taxon>
        <taxon>Panpulmonata</taxon>
        <taxon>Eupulmonata</taxon>
        <taxon>Stylommatophora</taxon>
        <taxon>Helicina</taxon>
        <taxon>Arionoidea</taxon>
        <taxon>Arionidae</taxon>
        <taxon>Arion</taxon>
    </lineage>
</organism>
<evidence type="ECO:0000256" key="1">
    <source>
        <dbReference type="SAM" id="MobiDB-lite"/>
    </source>
</evidence>
<dbReference type="EMBL" id="HACG01040963">
    <property type="protein sequence ID" value="CEK87828.1"/>
    <property type="molecule type" value="Transcribed_RNA"/>
</dbReference>
<name>A0A0B7B691_9EUPU</name>
<evidence type="ECO:0000313" key="2">
    <source>
        <dbReference type="EMBL" id="CEK87826.1"/>
    </source>
</evidence>
<proteinExistence type="predicted"/>
<evidence type="ECO:0000313" key="3">
    <source>
        <dbReference type="EMBL" id="CEK87828.1"/>
    </source>
</evidence>
<dbReference type="AlphaFoldDB" id="A0A0B7B691"/>
<dbReference type="EMBL" id="HACG01040967">
    <property type="protein sequence ID" value="CEK87832.1"/>
    <property type="molecule type" value="Transcribed_RNA"/>
</dbReference>
<protein>
    <submittedName>
        <fullName evidence="2">Uncharacterized protein</fullName>
    </submittedName>
</protein>
<feature type="non-terminal residue" evidence="2">
    <location>
        <position position="1"/>
    </location>
</feature>
<reference evidence="2" key="1">
    <citation type="submission" date="2014-12" db="EMBL/GenBank/DDBJ databases">
        <title>Insight into the proteome of Arion vulgaris.</title>
        <authorList>
            <person name="Aradska J."/>
            <person name="Bulat T."/>
            <person name="Smidak R."/>
            <person name="Sarate P."/>
            <person name="Gangsoo J."/>
            <person name="Sialana F."/>
            <person name="Bilban M."/>
            <person name="Lubec G."/>
        </authorList>
    </citation>
    <scope>NUCLEOTIDE SEQUENCE</scope>
    <source>
        <tissue evidence="2">Skin</tissue>
    </source>
</reference>
<sequence>EPKEEQKQKDIQDIDKNIAHKADEACTDSSEDIFTNNLQTDSINHNSATELFYKEINEIISAGVELDAKTQSPDPVAETQVADLVAETQTTHPVVRADPTVHVTDSAVTTEVIGPIARPQFIGPVARPQVVDQVTRTQTSDQVASTNATDSLTKTPVVESTAKSNIVDNESDSHILTKQDLSSSLNNDVKVSEKNKVVPKEVIDMFAEHFPMPVSVQKKDSTRLGKRSVNTNKHSAEVVTK</sequence>
<accession>A0A0B7B691</accession>
<evidence type="ECO:0000313" key="4">
    <source>
        <dbReference type="EMBL" id="CEK87832.1"/>
    </source>
</evidence>
<gene>
    <name evidence="2" type="primary">ORF161592</name>
    <name evidence="3" type="synonym">ORF161599</name>
    <name evidence="4" type="synonym">ORF161626</name>
</gene>